<gene>
    <name evidence="1" type="ORF">BJF93_10000</name>
</gene>
<dbReference type="EMBL" id="MKIP01000043">
    <property type="protein sequence ID" value="OLP59923.1"/>
    <property type="molecule type" value="Genomic_DNA"/>
</dbReference>
<comment type="caution">
    <text evidence="1">The sequence shown here is derived from an EMBL/GenBank/DDBJ whole genome shotgun (WGS) entry which is preliminary data.</text>
</comment>
<organism evidence="1 2">
    <name type="scientific">Xaviernesmea oryzae</name>
    <dbReference type="NCBI Taxonomy" id="464029"/>
    <lineage>
        <taxon>Bacteria</taxon>
        <taxon>Pseudomonadati</taxon>
        <taxon>Pseudomonadota</taxon>
        <taxon>Alphaproteobacteria</taxon>
        <taxon>Hyphomicrobiales</taxon>
        <taxon>Rhizobiaceae</taxon>
        <taxon>Rhizobium/Agrobacterium group</taxon>
        <taxon>Xaviernesmea</taxon>
    </lineage>
</organism>
<evidence type="ECO:0000313" key="2">
    <source>
        <dbReference type="Proteomes" id="UP000186364"/>
    </source>
</evidence>
<accession>A0A1Q9AWT4</accession>
<protein>
    <submittedName>
        <fullName evidence="1">Uncharacterized protein</fullName>
    </submittedName>
</protein>
<sequence>MFEASAFRLVLLSYIKSALTIQYKALPIIYPFISIHIYVIGIEDFEDRSTLTGIISSYRGA</sequence>
<reference evidence="1 2" key="1">
    <citation type="submission" date="2016-09" db="EMBL/GenBank/DDBJ databases">
        <title>Rhizobium sp. nov., a novel species isolated from the rice rhizosphere.</title>
        <authorList>
            <person name="Zhao J."/>
            <person name="Zhang X."/>
        </authorList>
    </citation>
    <scope>NUCLEOTIDE SEQUENCE [LARGE SCALE GENOMIC DNA]</scope>
    <source>
        <strain evidence="1 2">1.7048</strain>
    </source>
</reference>
<proteinExistence type="predicted"/>
<dbReference type="Proteomes" id="UP000186364">
    <property type="component" value="Unassembled WGS sequence"/>
</dbReference>
<keyword evidence="2" id="KW-1185">Reference proteome</keyword>
<name>A0A1Q9AWT4_9HYPH</name>
<evidence type="ECO:0000313" key="1">
    <source>
        <dbReference type="EMBL" id="OLP59923.1"/>
    </source>
</evidence>
<dbReference type="AlphaFoldDB" id="A0A1Q9AWT4"/>